<keyword evidence="2" id="KW-0812">Transmembrane</keyword>
<protein>
    <recommendedName>
        <fullName evidence="5">Ribosomally synthesized peptide with SipW-like signal peptide</fullName>
    </recommendedName>
</protein>
<reference evidence="3 4" key="1">
    <citation type="submission" date="2016-04" db="EMBL/GenBank/DDBJ databases">
        <title>Complete genome sequence of Dietzia lutea YIM 80766T, a strain isolated from desert soil in Egypt.</title>
        <authorList>
            <person name="Zhao J."/>
            <person name="Hu B."/>
            <person name="Geng S."/>
            <person name="Nie Y."/>
            <person name="Tang Y."/>
        </authorList>
    </citation>
    <scope>NUCLEOTIDE SEQUENCE [LARGE SCALE GENOMIC DNA]</scope>
    <source>
        <strain evidence="3 4">YIM 80766</strain>
    </source>
</reference>
<keyword evidence="4" id="KW-1185">Reference proteome</keyword>
<keyword evidence="2" id="KW-0472">Membrane</keyword>
<name>A0A2S1R9I7_9ACTN</name>
<dbReference type="AlphaFoldDB" id="A0A2S1R9I7"/>
<evidence type="ECO:0000256" key="2">
    <source>
        <dbReference type="SAM" id="Phobius"/>
    </source>
</evidence>
<evidence type="ECO:0000313" key="4">
    <source>
        <dbReference type="Proteomes" id="UP000244928"/>
    </source>
</evidence>
<dbReference type="InterPro" id="IPR023833">
    <property type="entry name" value="Signal_pept_SipW-depend-type"/>
</dbReference>
<feature type="region of interest" description="Disordered" evidence="1">
    <location>
        <begin position="1"/>
        <end position="31"/>
    </location>
</feature>
<keyword evidence="2" id="KW-1133">Transmembrane helix</keyword>
<sequence length="243" mass="24732">MQDPSEKGIPMSTSPEAPQPQPAAKNQNRRKKARVIMASGLVLGIGAAVTLAAWSDTVWGSGTFGTEGNAFNTQGSFDGGTDWKEHVSSTGTGDNGPGAMSFAQNANALIPGVPVYQLVGLHEAEGNLGADIVLKRTNADTSALKDVVKVAVADAGTGETAPACGAGTTFGAPVTIGAPASQMLTTDIAADGYRWVCFSATLDDKATPAVSNKVSQPILWEFAATSKNAPATPTATTSPANVR</sequence>
<dbReference type="Proteomes" id="UP000244928">
    <property type="component" value="Chromosome"/>
</dbReference>
<gene>
    <name evidence="3" type="ORF">A6035_13130</name>
</gene>
<dbReference type="EMBL" id="CP015449">
    <property type="protein sequence ID" value="AWH92960.1"/>
    <property type="molecule type" value="Genomic_DNA"/>
</dbReference>
<evidence type="ECO:0000313" key="3">
    <source>
        <dbReference type="EMBL" id="AWH92960.1"/>
    </source>
</evidence>
<feature type="transmembrane region" description="Helical" evidence="2">
    <location>
        <begin position="35"/>
        <end position="54"/>
    </location>
</feature>
<dbReference type="KEGG" id="dlu:A6035_13130"/>
<accession>A0A2S1R9I7</accession>
<evidence type="ECO:0000256" key="1">
    <source>
        <dbReference type="SAM" id="MobiDB-lite"/>
    </source>
</evidence>
<organism evidence="3 4">
    <name type="scientific">Dietzia lutea</name>
    <dbReference type="NCBI Taxonomy" id="546160"/>
    <lineage>
        <taxon>Bacteria</taxon>
        <taxon>Bacillati</taxon>
        <taxon>Actinomycetota</taxon>
        <taxon>Actinomycetes</taxon>
        <taxon>Mycobacteriales</taxon>
        <taxon>Dietziaceae</taxon>
        <taxon>Dietzia</taxon>
    </lineage>
</organism>
<evidence type="ECO:0008006" key="5">
    <source>
        <dbReference type="Google" id="ProtNLM"/>
    </source>
</evidence>
<dbReference type="NCBIfam" id="TIGR04088">
    <property type="entry name" value="cognate_SipW"/>
    <property type="match status" value="1"/>
</dbReference>
<proteinExistence type="predicted"/>